<gene>
    <name evidence="1" type="ORF">CH63R_01677</name>
</gene>
<evidence type="ECO:0000313" key="2">
    <source>
        <dbReference type="Proteomes" id="UP000092177"/>
    </source>
</evidence>
<dbReference type="KEGG" id="chig:CH63R_01677"/>
<comment type="caution">
    <text evidence="1">The sequence shown here is derived from an EMBL/GenBank/DDBJ whole genome shotgun (WGS) entry which is preliminary data.</text>
</comment>
<dbReference type="GeneID" id="28860759"/>
<dbReference type="RefSeq" id="XP_018165014.1">
    <property type="nucleotide sequence ID" value="XM_018296652.1"/>
</dbReference>
<accession>A0A1B7YWT2</accession>
<organism evidence="1 2">
    <name type="scientific">Colletotrichum higginsianum (strain IMI 349063)</name>
    <name type="common">Crucifer anthracnose fungus</name>
    <dbReference type="NCBI Taxonomy" id="759273"/>
    <lineage>
        <taxon>Eukaryota</taxon>
        <taxon>Fungi</taxon>
        <taxon>Dikarya</taxon>
        <taxon>Ascomycota</taxon>
        <taxon>Pezizomycotina</taxon>
        <taxon>Sordariomycetes</taxon>
        <taxon>Hypocreomycetidae</taxon>
        <taxon>Glomerellales</taxon>
        <taxon>Glomerellaceae</taxon>
        <taxon>Colletotrichum</taxon>
        <taxon>Colletotrichum destructivum species complex</taxon>
    </lineage>
</organism>
<dbReference type="Proteomes" id="UP000092177">
    <property type="component" value="Chromosome 1"/>
</dbReference>
<dbReference type="VEuPathDB" id="FungiDB:CH63R_01677"/>
<evidence type="ECO:0000313" key="1">
    <source>
        <dbReference type="EMBL" id="OBR16497.1"/>
    </source>
</evidence>
<proteinExistence type="predicted"/>
<dbReference type="EMBL" id="LTAN01000001">
    <property type="protein sequence ID" value="OBR16497.1"/>
    <property type="molecule type" value="Genomic_DNA"/>
</dbReference>
<sequence length="90" mass="9932">MSLPFANPPASVSHFYPSMAFKMCVQREHVHFATSSYFANVEGEASLWWENEWVNTGAVDVYSVFGSGYSFLPAVGASPVTDEFCTRVAI</sequence>
<protein>
    <submittedName>
        <fullName evidence="1">Nitrilase</fullName>
    </submittedName>
</protein>
<reference evidence="2" key="1">
    <citation type="journal article" date="2017" name="BMC Genomics">
        <title>Gapless genome assembly of Colletotrichum higginsianum reveals chromosome structure and association of transposable elements with secondary metabolite gene clusters.</title>
        <authorList>
            <person name="Dallery J.-F."/>
            <person name="Lapalu N."/>
            <person name="Zampounis A."/>
            <person name="Pigne S."/>
            <person name="Luyten I."/>
            <person name="Amselem J."/>
            <person name="Wittenberg A.H.J."/>
            <person name="Zhou S."/>
            <person name="de Queiroz M.V."/>
            <person name="Robin G.P."/>
            <person name="Auger A."/>
            <person name="Hainaut M."/>
            <person name="Henrissat B."/>
            <person name="Kim K.-T."/>
            <person name="Lee Y.-H."/>
            <person name="Lespinet O."/>
            <person name="Schwartz D.C."/>
            <person name="Thon M.R."/>
            <person name="O'Connell R.J."/>
        </authorList>
    </citation>
    <scope>NUCLEOTIDE SEQUENCE [LARGE SCALE GENOMIC DNA]</scope>
    <source>
        <strain evidence="2">IMI 349063</strain>
    </source>
</reference>
<name>A0A1B7YWT2_COLHI</name>
<dbReference type="AlphaFoldDB" id="A0A1B7YWT2"/>
<keyword evidence="2" id="KW-1185">Reference proteome</keyword>